<proteinExistence type="predicted"/>
<dbReference type="Gene3D" id="3.40.50.300">
    <property type="entry name" value="P-loop containing nucleotide triphosphate hydrolases"/>
    <property type="match status" value="2"/>
</dbReference>
<organism evidence="5">
    <name type="scientific">Microcystis aeruginosa (strain PCC 7806)</name>
    <dbReference type="NCBI Taxonomy" id="267872"/>
    <lineage>
        <taxon>Bacteria</taxon>
        <taxon>Bacillati</taxon>
        <taxon>Cyanobacteriota</taxon>
        <taxon>Cyanophyceae</taxon>
        <taxon>Oscillatoriophycideae</taxon>
        <taxon>Chroococcales</taxon>
        <taxon>Microcystaceae</taxon>
        <taxon>Microcystis</taxon>
    </lineage>
</organism>
<evidence type="ECO:0000256" key="1">
    <source>
        <dbReference type="SAM" id="Coils"/>
    </source>
</evidence>
<dbReference type="InterPro" id="IPR029261">
    <property type="entry name" value="Transposase_Znf"/>
</dbReference>
<dbReference type="Pfam" id="PF14690">
    <property type="entry name" value="Zn_ribbon_ISL3"/>
    <property type="match status" value="1"/>
</dbReference>
<dbReference type="EMBL" id="AM778939">
    <property type="protein sequence ID" value="CAO89902.1"/>
    <property type="molecule type" value="Genomic_DNA"/>
</dbReference>
<accession>A8YGQ2</accession>
<dbReference type="InterPro" id="IPR047951">
    <property type="entry name" value="Transpos_ISL3"/>
</dbReference>
<dbReference type="InterPro" id="IPR002789">
    <property type="entry name" value="HerA_central"/>
</dbReference>
<sequence>MTELLHLEGVVVTNYQIITDIGIVLHLENMSRESQCIHCGSKTEKVHQNNELTIRDLPFGEQALYLRINRRQMRCKKCGKKFTEELNYLPKKRTYTDRFRKKIVAEVLNSDLKNTAERNGVSEQEIETMLKDLGEELITAKPQGLKKLGIDEIAMIKGKGNYYAVLVNIDTGKIIGLGEKRTKEALTEYLKHWGEEVLSQIEEVSIYLWIGYKNVAEKLMPQAQIVGDRFPVMKQVNNELDEARKEVKREQLSIKNKKNKENILAGMAKSKYALLKNEGDLVEKERKKLEEVYKVSPKLGEMHKLKEEFREVFEKNTEGNEGLFALSDWLKKAMAYFPKSCQTMRRWIDEITAYFDNRTTQGTVEGINNKLKVIKRRGYGFRNFKNFSLRCLLNWHFASLFYMVSSEEPYLARVEAEIYDEDPIFKSQDKTLIAVHYARIAERALSERDKQKMFSYTYKVGILGTFTDSGSSILFTTAVRKLPTVSYIARHLNKREIDSILNKTNENGAEIGYLCVGETVFQGKGLILFKIDKLRNKRTMVFAQSAFGKTNLVKLLLYHMTRDTSYGKLIFDLNGEYFLRGTATYGLGDINENSIKDNVVVYTDKKLPEIYKTENRFIFVGKVSLNMHKHLAVGDILNFGAGFSEVMKSFLLYLDEEGVSNFIEKIDDYADNPSNLYRDFSDFFGEQKKDAKGNIKEDFSARKTIMAIQKRIRHLIDEGSLHSSSSNLIENVFKCLKQGKTVIIDLSLKDNMDASIISTILVRKLFESNKEEFTSDKPEEVVNAVVFVEEAQNVLSQEFVKSNANPFVNPFVRVAKEGRKGSSGIVMQIINLK</sequence>
<dbReference type="NCBIfam" id="NF033550">
    <property type="entry name" value="transpos_ISL3"/>
    <property type="match status" value="1"/>
</dbReference>
<dbReference type="SUPFAM" id="SSF52540">
    <property type="entry name" value="P-loop containing nucleoside triphosphate hydrolases"/>
    <property type="match status" value="1"/>
</dbReference>
<dbReference type="PANTHER" id="PTHR33498:SF1">
    <property type="entry name" value="TRANSPOSASE FOR INSERTION SEQUENCE ELEMENT IS1557"/>
    <property type="match status" value="1"/>
</dbReference>
<feature type="coiled-coil region" evidence="1">
    <location>
        <begin position="233"/>
        <end position="292"/>
    </location>
</feature>
<feature type="domain" description="Transposase IS204/IS1001/IS1096/IS1165 zinc-finger" evidence="4">
    <location>
        <begin position="34"/>
        <end position="78"/>
    </location>
</feature>
<protein>
    <submittedName>
        <fullName evidence="5">Similar to Q9RNA5_MICAE Uma4</fullName>
    </submittedName>
</protein>
<feature type="domain" description="Helicase HerA central" evidence="3">
    <location>
        <begin position="527"/>
        <end position="764"/>
    </location>
</feature>
<feature type="domain" description="Transposase IS204/IS1001/IS1096/IS1165 DDE" evidence="2">
    <location>
        <begin position="148"/>
        <end position="390"/>
    </location>
</feature>
<evidence type="ECO:0000259" key="2">
    <source>
        <dbReference type="Pfam" id="PF01610"/>
    </source>
</evidence>
<keyword evidence="1" id="KW-0175">Coiled coil</keyword>
<dbReference type="PANTHER" id="PTHR33498">
    <property type="entry name" value="TRANSPOSASE FOR INSERTION SEQUENCE ELEMENT IS1557"/>
    <property type="match status" value="1"/>
</dbReference>
<evidence type="ECO:0000313" key="5">
    <source>
        <dbReference type="EMBL" id="CAO89902.1"/>
    </source>
</evidence>
<dbReference type="InterPro" id="IPR002560">
    <property type="entry name" value="Transposase_DDE"/>
</dbReference>
<evidence type="ECO:0000259" key="3">
    <source>
        <dbReference type="Pfam" id="PF01935"/>
    </source>
</evidence>
<dbReference type="Pfam" id="PF01935">
    <property type="entry name" value="DUF87"/>
    <property type="match status" value="1"/>
</dbReference>
<reference evidence="5" key="1">
    <citation type="submission" date="2007-08" db="EMBL/GenBank/DDBJ databases">
        <authorList>
            <person name="Frangeul L."/>
        </authorList>
    </citation>
    <scope>NUCLEOTIDE SEQUENCE</scope>
    <source>
        <strain evidence="5">PCC 7806</strain>
    </source>
</reference>
<dbReference type="AlphaFoldDB" id="A8YGQ2"/>
<dbReference type="InterPro" id="IPR027417">
    <property type="entry name" value="P-loop_NTPase"/>
</dbReference>
<dbReference type="Pfam" id="PF01610">
    <property type="entry name" value="DDE_Tnp_ISL3"/>
    <property type="match status" value="1"/>
</dbReference>
<gene>
    <name evidence="5" type="ORF">IPF_3230</name>
</gene>
<name>A8YGQ2_MICA7</name>
<evidence type="ECO:0000259" key="4">
    <source>
        <dbReference type="Pfam" id="PF14690"/>
    </source>
</evidence>